<dbReference type="eggNOG" id="ENOG50343FN">
    <property type="taxonomic scope" value="Bacteria"/>
</dbReference>
<comment type="caution">
    <text evidence="1">The sequence shown here is derived from an EMBL/GenBank/DDBJ whole genome shotgun (WGS) entry which is preliminary data.</text>
</comment>
<organism evidence="1 2">
    <name type="scientific">Arcticibacter svalbardensis MN12-7</name>
    <dbReference type="NCBI Taxonomy" id="1150600"/>
    <lineage>
        <taxon>Bacteria</taxon>
        <taxon>Pseudomonadati</taxon>
        <taxon>Bacteroidota</taxon>
        <taxon>Sphingobacteriia</taxon>
        <taxon>Sphingobacteriales</taxon>
        <taxon>Sphingobacteriaceae</taxon>
        <taxon>Arcticibacter</taxon>
    </lineage>
</organism>
<dbReference type="Proteomes" id="UP000014174">
    <property type="component" value="Unassembled WGS sequence"/>
</dbReference>
<accession>R9GXF5</accession>
<evidence type="ECO:0000313" key="1">
    <source>
        <dbReference type="EMBL" id="EOR96353.1"/>
    </source>
</evidence>
<dbReference type="STRING" id="1150600.ADIARSV_0458"/>
<dbReference type="EMBL" id="AQPN01000018">
    <property type="protein sequence ID" value="EOR96353.1"/>
    <property type="molecule type" value="Genomic_DNA"/>
</dbReference>
<name>R9GXF5_9SPHI</name>
<dbReference type="AlphaFoldDB" id="R9GXF5"/>
<keyword evidence="2" id="KW-1185">Reference proteome</keyword>
<reference evidence="1 2" key="1">
    <citation type="journal article" date="2013" name="Genome Announc.">
        <title>Draft Genome Sequence of Arcticibacter svalbardensis Strain MN12-7T, a Member of the Family Sphingobacteriaceae Isolated from an Arctic Soil Sample.</title>
        <authorList>
            <person name="Shivaji S."/>
            <person name="Ara S."/>
            <person name="Prasad S."/>
            <person name="Manasa B.P."/>
            <person name="Begum Z."/>
            <person name="Singh A."/>
            <person name="Kumar Pinnaka A."/>
        </authorList>
    </citation>
    <scope>NUCLEOTIDE SEQUENCE [LARGE SCALE GENOMIC DNA]</scope>
    <source>
        <strain evidence="1 2">MN12-7</strain>
    </source>
</reference>
<gene>
    <name evidence="1" type="ORF">ADIARSV_0458</name>
</gene>
<protein>
    <submittedName>
        <fullName evidence="1">Uncharacterized protein</fullName>
    </submittedName>
</protein>
<proteinExistence type="predicted"/>
<evidence type="ECO:0000313" key="2">
    <source>
        <dbReference type="Proteomes" id="UP000014174"/>
    </source>
</evidence>
<dbReference type="OrthoDB" id="878045at2"/>
<dbReference type="RefSeq" id="WP_016193707.1">
    <property type="nucleotide sequence ID" value="NZ_AQPN01000018.1"/>
</dbReference>
<dbReference type="PROSITE" id="PS51257">
    <property type="entry name" value="PROKAR_LIPOPROTEIN"/>
    <property type="match status" value="1"/>
</dbReference>
<sequence length="197" mass="22552">MRRIIILVFVSCLTLLACKKKEDVVLAIDELDYNEESIKLMDSIRPNFLGTWNMKEIKVKAFAPFTTEIGIYKDTILNDLAVLELTGVDNYSQQYYNENNDITGVLKFRNKIFPVGFTMRSSGERILKKIGPQAFALFEYRFPVGSHPSTIEEDYLGNLSLLAEVYSMEMSPDGKTMVWKGLNRAIKEIQFVKNNSI</sequence>